<dbReference type="AlphaFoldDB" id="U7V0G5"/>
<dbReference type="eggNOG" id="COG4607">
    <property type="taxonomic scope" value="Bacteria"/>
</dbReference>
<dbReference type="PROSITE" id="PS50983">
    <property type="entry name" value="FE_B12_PBP"/>
    <property type="match status" value="1"/>
</dbReference>
<accession>U7V0G5</accession>
<dbReference type="STRING" id="1319815.HMPREF0202_02819"/>
<comment type="similarity">
    <text evidence="2">Belongs to the bacterial solute-binding protein 8 family.</text>
</comment>
<dbReference type="EMBL" id="AXZF01000174">
    <property type="protein sequence ID" value="ERT65075.1"/>
    <property type="molecule type" value="Genomic_DNA"/>
</dbReference>
<dbReference type="Gene3D" id="3.40.50.1980">
    <property type="entry name" value="Nitrogenase molybdenum iron protein domain"/>
    <property type="match status" value="2"/>
</dbReference>
<dbReference type="Pfam" id="PF01497">
    <property type="entry name" value="Peripla_BP_2"/>
    <property type="match status" value="1"/>
</dbReference>
<evidence type="ECO:0000256" key="4">
    <source>
        <dbReference type="ARBA" id="ARBA00022729"/>
    </source>
</evidence>
<keyword evidence="4" id="KW-0732">Signal</keyword>
<feature type="domain" description="Fe/B12 periplasmic-binding" evidence="5">
    <location>
        <begin position="52"/>
        <end position="309"/>
    </location>
</feature>
<comment type="caution">
    <text evidence="6">The sequence shown here is derived from an EMBL/GenBank/DDBJ whole genome shotgun (WGS) entry which is preliminary data.</text>
</comment>
<keyword evidence="3" id="KW-0813">Transport</keyword>
<dbReference type="InterPro" id="IPR033870">
    <property type="entry name" value="FatB"/>
</dbReference>
<name>U7V0G5_9FUSO</name>
<gene>
    <name evidence="6" type="ORF">HMPREF0202_02819</name>
</gene>
<dbReference type="PANTHER" id="PTHR30532:SF28">
    <property type="entry name" value="PETROBACTIN-BINDING PROTEIN YCLQ"/>
    <property type="match status" value="1"/>
</dbReference>
<dbReference type="CDD" id="cd01140">
    <property type="entry name" value="FatB"/>
    <property type="match status" value="1"/>
</dbReference>
<dbReference type="InterPro" id="IPR002491">
    <property type="entry name" value="ABC_transptr_periplasmic_BD"/>
</dbReference>
<dbReference type="HOGENOM" id="CLU_038034_3_1_0"/>
<evidence type="ECO:0000256" key="1">
    <source>
        <dbReference type="ARBA" id="ARBA00004196"/>
    </source>
</evidence>
<evidence type="ECO:0000313" key="6">
    <source>
        <dbReference type="EMBL" id="ERT65075.1"/>
    </source>
</evidence>
<protein>
    <recommendedName>
        <fullName evidence="5">Fe/B12 periplasmic-binding domain-containing protein</fullName>
    </recommendedName>
</protein>
<keyword evidence="7" id="KW-1185">Reference proteome</keyword>
<evidence type="ECO:0000259" key="5">
    <source>
        <dbReference type="PROSITE" id="PS50983"/>
    </source>
</evidence>
<proteinExistence type="inferred from homology"/>
<dbReference type="Proteomes" id="UP000017081">
    <property type="component" value="Unassembled WGS sequence"/>
</dbReference>
<organism evidence="6 7">
    <name type="scientific">Cetobacterium somerae ATCC BAA-474</name>
    <dbReference type="NCBI Taxonomy" id="1319815"/>
    <lineage>
        <taxon>Bacteria</taxon>
        <taxon>Fusobacteriati</taxon>
        <taxon>Fusobacteriota</taxon>
        <taxon>Fusobacteriia</taxon>
        <taxon>Fusobacteriales</taxon>
        <taxon>Fusobacteriaceae</taxon>
        <taxon>Cetobacterium</taxon>
    </lineage>
</organism>
<dbReference type="InterPro" id="IPR051313">
    <property type="entry name" value="Bact_iron-sidero_bind"/>
</dbReference>
<dbReference type="RefSeq" id="WP_023052345.1">
    <property type="nucleotide sequence ID" value="NZ_CP173062.2"/>
</dbReference>
<dbReference type="PANTHER" id="PTHR30532">
    <property type="entry name" value="IRON III DICITRATE-BINDING PERIPLASMIC PROTEIN"/>
    <property type="match status" value="1"/>
</dbReference>
<evidence type="ECO:0000256" key="3">
    <source>
        <dbReference type="ARBA" id="ARBA00022448"/>
    </source>
</evidence>
<comment type="subcellular location">
    <subcellularLocation>
        <location evidence="1">Cell envelope</location>
    </subcellularLocation>
</comment>
<dbReference type="SUPFAM" id="SSF53807">
    <property type="entry name" value="Helical backbone' metal receptor"/>
    <property type="match status" value="1"/>
</dbReference>
<evidence type="ECO:0000256" key="2">
    <source>
        <dbReference type="ARBA" id="ARBA00008814"/>
    </source>
</evidence>
<reference evidence="6 7" key="1">
    <citation type="submission" date="2013-08" db="EMBL/GenBank/DDBJ databases">
        <authorList>
            <person name="Weinstock G."/>
            <person name="Sodergren E."/>
            <person name="Wylie T."/>
            <person name="Fulton L."/>
            <person name="Fulton R."/>
            <person name="Fronick C."/>
            <person name="O'Laughlin M."/>
            <person name="Godfrey J."/>
            <person name="Miner T."/>
            <person name="Herter B."/>
            <person name="Appelbaum E."/>
            <person name="Cordes M."/>
            <person name="Lek S."/>
            <person name="Wollam A."/>
            <person name="Pepin K.H."/>
            <person name="Palsikar V.B."/>
            <person name="Mitreva M."/>
            <person name="Wilson R.K."/>
        </authorList>
    </citation>
    <scope>NUCLEOTIDE SEQUENCE [LARGE SCALE GENOMIC DNA]</scope>
    <source>
        <strain evidence="6 7">ATCC BAA-474</strain>
    </source>
</reference>
<sequence length="309" mass="34140">MKKILGLLALVTAICVGVFFYLTSGIEEVTAGEKITINHVMGTTEVVKNPKRVIVFDYGIVEMLDTTGVEIIGLPKESLPKFLEKYNDEKYVNVGGLKDPNLEKIYEMKPDLIIISGRQEPFYEQLSKIAPTVGLTTTGDDYLKALKTNAKTMGEIFSKETELTKELGIIENNLNEIKENVSNKNLNAVVVLSNNGKLSVYGLKSRFGIIFDHFGFKPVDEVAVSTHGSKVNFEYLLEKNPDYIFVVDRSAVNGGDVSANKAFDNDIIKATKAYKDGNIIFLDAETWYTATGGIKTTQKMADEVKAGLK</sequence>
<dbReference type="GO" id="GO:0030288">
    <property type="term" value="C:outer membrane-bounded periplasmic space"/>
    <property type="evidence" value="ECO:0007669"/>
    <property type="project" value="TreeGrafter"/>
</dbReference>
<dbReference type="GO" id="GO:1901678">
    <property type="term" value="P:iron coordination entity transport"/>
    <property type="evidence" value="ECO:0007669"/>
    <property type="project" value="UniProtKB-ARBA"/>
</dbReference>
<evidence type="ECO:0000313" key="7">
    <source>
        <dbReference type="Proteomes" id="UP000017081"/>
    </source>
</evidence>